<evidence type="ECO:0000256" key="5">
    <source>
        <dbReference type="ARBA" id="ARBA00022741"/>
    </source>
</evidence>
<comment type="caution">
    <text evidence="13">The sequence shown here is derived from an EMBL/GenBank/DDBJ whole genome shotgun (WGS) entry which is preliminary data.</text>
</comment>
<dbReference type="GO" id="GO:0005524">
    <property type="term" value="F:ATP binding"/>
    <property type="evidence" value="ECO:0007669"/>
    <property type="project" value="UniProtKB-KW"/>
</dbReference>
<dbReference type="OrthoDB" id="9770415at2"/>
<dbReference type="InterPro" id="IPR003593">
    <property type="entry name" value="AAA+_ATPase"/>
</dbReference>
<feature type="transmembrane region" description="Helical" evidence="10">
    <location>
        <begin position="243"/>
        <end position="268"/>
    </location>
</feature>
<sequence length="629" mass="70090">MERKSIIWKHIKEHRMSYLFGFALLSIASVLQLVIPTLLGVFTDRLEMAELTYKEALTFALWMVLAGIGIALFRSSSRIFLFRLSRLLDMRIRDELFKHWETLSTHYFKNRRVGDLMSHAISDVSVIREVTQNGIFNTLEAVVLISITVVTMVTSVDPLLTLLTLLPLPLLSVLAYRFKRRIQKESTSVQEAIGDLTSRVQEFVAGIRVVKSFLQEKEQIRLFRQDNGHAVAMNRKLVKSNSLFGALSSAVVGFSFLVSVVLGGIMVLHNRITLGEFVAFNSFLSLLMGPIENLGKVVNTMQRGKASEERLLAILNTRADVADDSNADPSVQTIGGEIEIRNLTFCYPESKEPALRNISLKVPKGTSLAIVGRVGSGKSTLVHLLVRLYNPPKGTVFIDGREISEIPLQVLRGHVGIVPQDQFLFSTTIRDNISFDPKPYRDEEIEQAAKLAQVYDNIVEFPNQFQTALGERGISLSGGQRQRVSIARAIIKKPSILIFDDSLSAVDTETEDRILEGLDTVMENRTTIIIGHRISSVQSADQIVVLEEGELVERGTHESLLEHNGIYADMYHKQLLDEATRQQEQEWEEEAVDGVSDYKEPVQSRQGGEVAAAQDSRAGTKLASGGRAG</sequence>
<dbReference type="InterPro" id="IPR027417">
    <property type="entry name" value="P-loop_NTPase"/>
</dbReference>
<proteinExistence type="predicted"/>
<dbReference type="Pfam" id="PF00664">
    <property type="entry name" value="ABC_membrane"/>
    <property type="match status" value="1"/>
</dbReference>
<keyword evidence="3" id="KW-1003">Cell membrane</keyword>
<evidence type="ECO:0000259" key="12">
    <source>
        <dbReference type="PROSITE" id="PS50929"/>
    </source>
</evidence>
<dbReference type="InterPro" id="IPR011527">
    <property type="entry name" value="ABC1_TM_dom"/>
</dbReference>
<dbReference type="SUPFAM" id="SSF90123">
    <property type="entry name" value="ABC transporter transmembrane region"/>
    <property type="match status" value="1"/>
</dbReference>
<protein>
    <submittedName>
        <fullName evidence="13">ABC transporter ATP-binding protein</fullName>
    </submittedName>
</protein>
<dbReference type="Gene3D" id="1.20.1560.10">
    <property type="entry name" value="ABC transporter type 1, transmembrane domain"/>
    <property type="match status" value="1"/>
</dbReference>
<dbReference type="PANTHER" id="PTHR43394">
    <property type="entry name" value="ATP-DEPENDENT PERMEASE MDL1, MITOCHONDRIAL"/>
    <property type="match status" value="1"/>
</dbReference>
<evidence type="ECO:0000256" key="3">
    <source>
        <dbReference type="ARBA" id="ARBA00022475"/>
    </source>
</evidence>
<evidence type="ECO:0000256" key="7">
    <source>
        <dbReference type="ARBA" id="ARBA00022989"/>
    </source>
</evidence>
<keyword evidence="4 10" id="KW-0812">Transmembrane</keyword>
<keyword evidence="8 10" id="KW-0472">Membrane</keyword>
<dbReference type="InterPro" id="IPR017871">
    <property type="entry name" value="ABC_transporter-like_CS"/>
</dbReference>
<dbReference type="PROSITE" id="PS00211">
    <property type="entry name" value="ABC_TRANSPORTER_1"/>
    <property type="match status" value="1"/>
</dbReference>
<dbReference type="GO" id="GO:0016887">
    <property type="term" value="F:ATP hydrolysis activity"/>
    <property type="evidence" value="ECO:0007669"/>
    <property type="project" value="InterPro"/>
</dbReference>
<dbReference type="AlphaFoldDB" id="A0A5C4SWX0"/>
<dbReference type="Gene3D" id="3.40.50.300">
    <property type="entry name" value="P-loop containing nucleotide triphosphate hydrolases"/>
    <property type="match status" value="1"/>
</dbReference>
<gene>
    <name evidence="13" type="ORF">FE784_37875</name>
</gene>
<dbReference type="PROSITE" id="PS50893">
    <property type="entry name" value="ABC_TRANSPORTER_2"/>
    <property type="match status" value="1"/>
</dbReference>
<reference evidence="13 14" key="1">
    <citation type="submission" date="2019-05" db="EMBL/GenBank/DDBJ databases">
        <title>We sequenced the genome of Paenibacillus hemerocallicola KCTC 33185 for further insight into its adaptation and study the phylogeny of Paenibacillus.</title>
        <authorList>
            <person name="Narsing Rao M.P."/>
        </authorList>
    </citation>
    <scope>NUCLEOTIDE SEQUENCE [LARGE SCALE GENOMIC DNA]</scope>
    <source>
        <strain evidence="13 14">KCTC 33185</strain>
    </source>
</reference>
<dbReference type="Pfam" id="PF00005">
    <property type="entry name" value="ABC_tran"/>
    <property type="match status" value="1"/>
</dbReference>
<comment type="subcellular location">
    <subcellularLocation>
        <location evidence="1">Cell membrane</location>
        <topology evidence="1">Multi-pass membrane protein</topology>
    </subcellularLocation>
</comment>
<dbReference type="GO" id="GO:0005886">
    <property type="term" value="C:plasma membrane"/>
    <property type="evidence" value="ECO:0007669"/>
    <property type="project" value="UniProtKB-SubCell"/>
</dbReference>
<evidence type="ECO:0000256" key="1">
    <source>
        <dbReference type="ARBA" id="ARBA00004651"/>
    </source>
</evidence>
<evidence type="ECO:0000313" key="13">
    <source>
        <dbReference type="EMBL" id="TNJ58773.1"/>
    </source>
</evidence>
<feature type="transmembrane region" description="Helical" evidence="10">
    <location>
        <begin position="59"/>
        <end position="81"/>
    </location>
</feature>
<organism evidence="13 14">
    <name type="scientific">Paenibacillus hemerocallicola</name>
    <dbReference type="NCBI Taxonomy" id="1172614"/>
    <lineage>
        <taxon>Bacteria</taxon>
        <taxon>Bacillati</taxon>
        <taxon>Bacillota</taxon>
        <taxon>Bacilli</taxon>
        <taxon>Bacillales</taxon>
        <taxon>Paenibacillaceae</taxon>
        <taxon>Paenibacillus</taxon>
    </lineage>
</organism>
<dbReference type="EMBL" id="VDCQ01000097">
    <property type="protein sequence ID" value="TNJ58773.1"/>
    <property type="molecule type" value="Genomic_DNA"/>
</dbReference>
<dbReference type="Proteomes" id="UP000307943">
    <property type="component" value="Unassembled WGS sequence"/>
</dbReference>
<keyword evidence="6 13" id="KW-0067">ATP-binding</keyword>
<keyword evidence="5" id="KW-0547">Nucleotide-binding</keyword>
<dbReference type="GO" id="GO:0015421">
    <property type="term" value="F:ABC-type oligopeptide transporter activity"/>
    <property type="evidence" value="ECO:0007669"/>
    <property type="project" value="TreeGrafter"/>
</dbReference>
<dbReference type="RefSeq" id="WP_139607478.1">
    <property type="nucleotide sequence ID" value="NZ_VDCQ01000097.1"/>
</dbReference>
<evidence type="ECO:0000256" key="2">
    <source>
        <dbReference type="ARBA" id="ARBA00022448"/>
    </source>
</evidence>
<evidence type="ECO:0000256" key="6">
    <source>
        <dbReference type="ARBA" id="ARBA00022840"/>
    </source>
</evidence>
<dbReference type="InterPro" id="IPR039421">
    <property type="entry name" value="Type_1_exporter"/>
</dbReference>
<evidence type="ECO:0000259" key="11">
    <source>
        <dbReference type="PROSITE" id="PS50893"/>
    </source>
</evidence>
<dbReference type="PANTHER" id="PTHR43394:SF1">
    <property type="entry name" value="ATP-BINDING CASSETTE SUB-FAMILY B MEMBER 10, MITOCHONDRIAL"/>
    <property type="match status" value="1"/>
</dbReference>
<feature type="domain" description="ABC transmembrane type-1" evidence="12">
    <location>
        <begin position="19"/>
        <end position="303"/>
    </location>
</feature>
<keyword evidence="2" id="KW-0813">Transport</keyword>
<accession>A0A5C4SWX0</accession>
<evidence type="ECO:0000256" key="10">
    <source>
        <dbReference type="SAM" id="Phobius"/>
    </source>
</evidence>
<dbReference type="FunFam" id="3.40.50.300:FF:000221">
    <property type="entry name" value="Multidrug ABC transporter ATP-binding protein"/>
    <property type="match status" value="1"/>
</dbReference>
<dbReference type="SMART" id="SM00382">
    <property type="entry name" value="AAA"/>
    <property type="match status" value="1"/>
</dbReference>
<dbReference type="PROSITE" id="PS50929">
    <property type="entry name" value="ABC_TM1F"/>
    <property type="match status" value="1"/>
</dbReference>
<evidence type="ECO:0000256" key="9">
    <source>
        <dbReference type="SAM" id="MobiDB-lite"/>
    </source>
</evidence>
<feature type="transmembrane region" description="Helical" evidence="10">
    <location>
        <begin position="159"/>
        <end position="178"/>
    </location>
</feature>
<keyword evidence="7 10" id="KW-1133">Transmembrane helix</keyword>
<feature type="domain" description="ABC transporter" evidence="11">
    <location>
        <begin position="338"/>
        <end position="573"/>
    </location>
</feature>
<feature type="transmembrane region" description="Helical" evidence="10">
    <location>
        <begin position="135"/>
        <end position="153"/>
    </location>
</feature>
<feature type="transmembrane region" description="Helical" evidence="10">
    <location>
        <begin position="20"/>
        <end position="39"/>
    </location>
</feature>
<dbReference type="InterPro" id="IPR036640">
    <property type="entry name" value="ABC1_TM_sf"/>
</dbReference>
<keyword evidence="14" id="KW-1185">Reference proteome</keyword>
<evidence type="ECO:0000256" key="4">
    <source>
        <dbReference type="ARBA" id="ARBA00022692"/>
    </source>
</evidence>
<dbReference type="InterPro" id="IPR003439">
    <property type="entry name" value="ABC_transporter-like_ATP-bd"/>
</dbReference>
<dbReference type="SUPFAM" id="SSF52540">
    <property type="entry name" value="P-loop containing nucleoside triphosphate hydrolases"/>
    <property type="match status" value="1"/>
</dbReference>
<dbReference type="CDD" id="cd18541">
    <property type="entry name" value="ABC_6TM_TmrB_like"/>
    <property type="match status" value="1"/>
</dbReference>
<evidence type="ECO:0000256" key="8">
    <source>
        <dbReference type="ARBA" id="ARBA00023136"/>
    </source>
</evidence>
<evidence type="ECO:0000313" key="14">
    <source>
        <dbReference type="Proteomes" id="UP000307943"/>
    </source>
</evidence>
<feature type="region of interest" description="Disordered" evidence="9">
    <location>
        <begin position="581"/>
        <end position="629"/>
    </location>
</feature>
<name>A0A5C4SWX0_9BACL</name>